<feature type="signal peptide" evidence="1">
    <location>
        <begin position="1"/>
        <end position="32"/>
    </location>
</feature>
<evidence type="ECO:0000256" key="1">
    <source>
        <dbReference type="SAM" id="SignalP"/>
    </source>
</evidence>
<name>A0A4D5REC2_IXOSC</name>
<dbReference type="EMBL" id="GHJT01001509">
    <property type="protein sequence ID" value="MOY35480.1"/>
    <property type="molecule type" value="Transcribed_RNA"/>
</dbReference>
<organism evidence="2">
    <name type="scientific">Ixodes scapularis</name>
    <name type="common">Black-legged tick</name>
    <name type="synonym">Deer tick</name>
    <dbReference type="NCBI Taxonomy" id="6945"/>
    <lineage>
        <taxon>Eukaryota</taxon>
        <taxon>Metazoa</taxon>
        <taxon>Ecdysozoa</taxon>
        <taxon>Arthropoda</taxon>
        <taxon>Chelicerata</taxon>
        <taxon>Arachnida</taxon>
        <taxon>Acari</taxon>
        <taxon>Parasitiformes</taxon>
        <taxon>Ixodida</taxon>
        <taxon>Ixodoidea</taxon>
        <taxon>Ixodidae</taxon>
        <taxon>Ixodinae</taxon>
        <taxon>Ixodes</taxon>
    </lineage>
</organism>
<protein>
    <submittedName>
        <fullName evidence="2">Putative secreted protein</fullName>
    </submittedName>
</protein>
<evidence type="ECO:0000313" key="2">
    <source>
        <dbReference type="EMBL" id="MOY35480.1"/>
    </source>
</evidence>
<reference evidence="2" key="1">
    <citation type="submission" date="2019-04" db="EMBL/GenBank/DDBJ databases">
        <title>An insight into the mialome of Ixodes scapularis.</title>
        <authorList>
            <person name="Ribeiro J.M."/>
            <person name="Mather T.N."/>
            <person name="Karim S."/>
        </authorList>
    </citation>
    <scope>NUCLEOTIDE SEQUENCE</scope>
</reference>
<keyword evidence="1" id="KW-0732">Signal</keyword>
<proteinExistence type="predicted"/>
<feature type="chain" id="PRO_5020023877" evidence="1">
    <location>
        <begin position="33"/>
        <end position="102"/>
    </location>
</feature>
<sequence length="102" mass="11573">MTTMIPWDLRNAGRAHATWSCLILLFCPKSASQRYPKQSNFSTPSTSSYAQVPSWNRTLKAFWTFVRASLSQHTQESWAMNSNALQTITWTNSAAENCSHTK</sequence>
<dbReference type="AlphaFoldDB" id="A0A4D5REC2"/>
<accession>A0A4D5REC2</accession>